<dbReference type="AlphaFoldDB" id="A0AAN7YMA5"/>
<accession>A0AAN7YMA5</accession>
<dbReference type="EMBL" id="JAVRRL010000134">
    <property type="protein sequence ID" value="KAK5107192.1"/>
    <property type="molecule type" value="Genomic_DNA"/>
</dbReference>
<protein>
    <recommendedName>
        <fullName evidence="3">N-acetyltransferase domain-containing protein</fullName>
    </recommendedName>
</protein>
<dbReference type="GO" id="GO:0016747">
    <property type="term" value="F:acyltransferase activity, transferring groups other than amino-acyl groups"/>
    <property type="evidence" value="ECO:0007669"/>
    <property type="project" value="InterPro"/>
</dbReference>
<dbReference type="InterPro" id="IPR050832">
    <property type="entry name" value="Bact_Acetyltransf"/>
</dbReference>
<evidence type="ECO:0000256" key="2">
    <source>
        <dbReference type="ARBA" id="ARBA00023315"/>
    </source>
</evidence>
<proteinExistence type="predicted"/>
<dbReference type="SUPFAM" id="SSF55729">
    <property type="entry name" value="Acyl-CoA N-acyltransferases (Nat)"/>
    <property type="match status" value="1"/>
</dbReference>
<dbReference type="Pfam" id="PF00583">
    <property type="entry name" value="Acetyltransf_1"/>
    <property type="match status" value="1"/>
</dbReference>
<dbReference type="PANTHER" id="PTHR43877">
    <property type="entry name" value="AMINOALKYLPHOSPHONATE N-ACETYLTRANSFERASE-RELATED-RELATED"/>
    <property type="match status" value="1"/>
</dbReference>
<evidence type="ECO:0000256" key="1">
    <source>
        <dbReference type="ARBA" id="ARBA00022679"/>
    </source>
</evidence>
<sequence length="166" mass="18303">MTTTRVRADADMDGCIEVLGHVYATDGYPVQGLDHARQFLTEGIEQAWVAVNNGKIIGHAAVSPATDSDVSVVLWRRLYPGKPSIAVLGRLFVDPEQRGSGAATYLLEAADSWSEHARCRLVLFALEKDQVAMKVYKRRGWTEYGTVPYHYGGGKEMAAVCFVNRI</sequence>
<organism evidence="4 5">
    <name type="scientific">Meristemomyces frigidus</name>
    <dbReference type="NCBI Taxonomy" id="1508187"/>
    <lineage>
        <taxon>Eukaryota</taxon>
        <taxon>Fungi</taxon>
        <taxon>Dikarya</taxon>
        <taxon>Ascomycota</taxon>
        <taxon>Pezizomycotina</taxon>
        <taxon>Dothideomycetes</taxon>
        <taxon>Dothideomycetidae</taxon>
        <taxon>Mycosphaerellales</taxon>
        <taxon>Teratosphaeriaceae</taxon>
        <taxon>Meristemomyces</taxon>
    </lineage>
</organism>
<name>A0AAN7YMA5_9PEZI</name>
<evidence type="ECO:0000313" key="4">
    <source>
        <dbReference type="EMBL" id="KAK5107192.1"/>
    </source>
</evidence>
<dbReference type="PROSITE" id="PS51186">
    <property type="entry name" value="GNAT"/>
    <property type="match status" value="1"/>
</dbReference>
<dbReference type="Proteomes" id="UP001310890">
    <property type="component" value="Unassembled WGS sequence"/>
</dbReference>
<dbReference type="CDD" id="cd04301">
    <property type="entry name" value="NAT_SF"/>
    <property type="match status" value="1"/>
</dbReference>
<feature type="domain" description="N-acetyltransferase" evidence="3">
    <location>
        <begin position="2"/>
        <end position="166"/>
    </location>
</feature>
<evidence type="ECO:0000259" key="3">
    <source>
        <dbReference type="PROSITE" id="PS51186"/>
    </source>
</evidence>
<dbReference type="InterPro" id="IPR000182">
    <property type="entry name" value="GNAT_dom"/>
</dbReference>
<keyword evidence="1" id="KW-0808">Transferase</keyword>
<evidence type="ECO:0000313" key="5">
    <source>
        <dbReference type="Proteomes" id="UP001310890"/>
    </source>
</evidence>
<gene>
    <name evidence="4" type="ORF">LTR62_001638</name>
</gene>
<reference evidence="4" key="1">
    <citation type="submission" date="2023-08" db="EMBL/GenBank/DDBJ databases">
        <title>Black Yeasts Isolated from many extreme environments.</title>
        <authorList>
            <person name="Coleine C."/>
            <person name="Stajich J.E."/>
            <person name="Selbmann L."/>
        </authorList>
    </citation>
    <scope>NUCLEOTIDE SEQUENCE</scope>
    <source>
        <strain evidence="4">CCFEE 5401</strain>
    </source>
</reference>
<dbReference type="InterPro" id="IPR016181">
    <property type="entry name" value="Acyl_CoA_acyltransferase"/>
</dbReference>
<dbReference type="Gene3D" id="3.40.630.30">
    <property type="match status" value="1"/>
</dbReference>
<keyword evidence="2" id="KW-0012">Acyltransferase</keyword>
<comment type="caution">
    <text evidence="4">The sequence shown here is derived from an EMBL/GenBank/DDBJ whole genome shotgun (WGS) entry which is preliminary data.</text>
</comment>